<keyword evidence="3" id="KW-0255">Endonuclease</keyword>
<dbReference type="GO" id="GO:0004519">
    <property type="term" value="F:endonuclease activity"/>
    <property type="evidence" value="ECO:0007669"/>
    <property type="project" value="UniProtKB-KW"/>
</dbReference>
<dbReference type="InterPro" id="IPR004860">
    <property type="entry name" value="LAGLIDADG_dom"/>
</dbReference>
<organism evidence="3">
    <name type="scientific">Phanerochaete carnosa</name>
    <dbReference type="NCBI Taxonomy" id="231932"/>
    <lineage>
        <taxon>Eukaryota</taxon>
        <taxon>Fungi</taxon>
        <taxon>Dikarya</taxon>
        <taxon>Basidiomycota</taxon>
        <taxon>Agaricomycotina</taxon>
        <taxon>Agaricomycetes</taxon>
        <taxon>Polyporales</taxon>
        <taxon>Phanerochaetaceae</taxon>
        <taxon>Phanerochaete</taxon>
    </lineage>
</organism>
<dbReference type="PANTHER" id="PTHR36181:SF2">
    <property type="entry name" value="INTRON-ENCODED ENDONUCLEASE AI3-RELATED"/>
    <property type="match status" value="1"/>
</dbReference>
<feature type="domain" description="Homing endonuclease LAGLIDADG" evidence="2">
    <location>
        <begin position="32"/>
        <end position="93"/>
    </location>
</feature>
<dbReference type="GO" id="GO:0005739">
    <property type="term" value="C:mitochondrion"/>
    <property type="evidence" value="ECO:0007669"/>
    <property type="project" value="UniProtKB-ARBA"/>
</dbReference>
<dbReference type="EMBL" id="MT090080">
    <property type="protein sequence ID" value="QRZ60426.1"/>
    <property type="molecule type" value="Genomic_DNA"/>
</dbReference>
<keyword evidence="3" id="KW-0540">Nuclease</keyword>
<dbReference type="PANTHER" id="PTHR36181">
    <property type="entry name" value="INTRON-ENCODED ENDONUCLEASE AI3-RELATED"/>
    <property type="match status" value="1"/>
</dbReference>
<sequence length="102" mass="11683">MVHNIVLKNSNNITNYDAIQRLNAGDLTYPYLVGLIEGDGWFSITQNGKYLKYEFGIEMSIRDIQLLYKLTKFLGVGTIDIRYKNKLFSCFSIPASYTVTTK</sequence>
<reference evidence="3" key="1">
    <citation type="journal article" date="2020" name="Int. J. Biol. Macromol.">
        <title>The 206 kbp mitochondrial genome of Phanerochaete carnosa reveals dynamics of introns, accumulation of repeat sequences and plasmid-derived genes.</title>
        <authorList>
            <person name="Wang X."/>
            <person name="Song A."/>
            <person name="Wang F."/>
            <person name="Chen M."/>
            <person name="Li X."/>
            <person name="Li Q."/>
            <person name="Liu N."/>
        </authorList>
    </citation>
    <scope>NUCLEOTIDE SEQUENCE</scope>
</reference>
<keyword evidence="3" id="KW-0496">Mitochondrion</keyword>
<dbReference type="AlphaFoldDB" id="A0A895KTE9"/>
<dbReference type="Pfam" id="PF00961">
    <property type="entry name" value="LAGLIDADG_1"/>
    <property type="match status" value="1"/>
</dbReference>
<name>A0A895KTE9_9APHY</name>
<evidence type="ECO:0000313" key="3">
    <source>
        <dbReference type="EMBL" id="QRZ60426.1"/>
    </source>
</evidence>
<dbReference type="SUPFAM" id="SSF55608">
    <property type="entry name" value="Homing endonucleases"/>
    <property type="match status" value="1"/>
</dbReference>
<evidence type="ECO:0000256" key="1">
    <source>
        <dbReference type="ARBA" id="ARBA00002670"/>
    </source>
</evidence>
<dbReference type="InterPro" id="IPR027434">
    <property type="entry name" value="Homing_endonucl"/>
</dbReference>
<dbReference type="Gene3D" id="3.10.28.10">
    <property type="entry name" value="Homing endonucleases"/>
    <property type="match status" value="1"/>
</dbReference>
<accession>A0A895KTE9</accession>
<evidence type="ECO:0000259" key="2">
    <source>
        <dbReference type="Pfam" id="PF00961"/>
    </source>
</evidence>
<dbReference type="RefSeq" id="YP_010170445.1">
    <property type="nucleotide sequence ID" value="NC_057606.1"/>
</dbReference>
<geneLocation type="mitochondrion" evidence="3"/>
<proteinExistence type="predicted"/>
<keyword evidence="3" id="KW-0378">Hydrolase</keyword>
<comment type="function">
    <text evidence="1">Mitochondrial DNA endonuclease involved in intron homing.</text>
</comment>
<dbReference type="InterPro" id="IPR051289">
    <property type="entry name" value="LAGLIDADG_Endonuclease"/>
</dbReference>
<protein>
    <submittedName>
        <fullName evidence="3">LAGLIDADG homing endonuclease</fullName>
    </submittedName>
</protein>
<gene>
    <name evidence="3" type="primary">orf102</name>
</gene>
<dbReference type="GeneID" id="67278574"/>